<dbReference type="NCBIfam" id="TIGR01236">
    <property type="entry name" value="D1pyr5carbox1"/>
    <property type="match status" value="1"/>
</dbReference>
<dbReference type="FunFam" id="3.40.605.10:FF:000006">
    <property type="entry name" value="1-pyrroline-5-carboxylate dehydrogenase"/>
    <property type="match status" value="1"/>
</dbReference>
<comment type="catalytic activity">
    <reaction evidence="6 7">
        <text>L-glutamate 5-semialdehyde + NAD(+) + H2O = L-glutamate + NADH + 2 H(+)</text>
        <dbReference type="Rhea" id="RHEA:30235"/>
        <dbReference type="ChEBI" id="CHEBI:15377"/>
        <dbReference type="ChEBI" id="CHEBI:15378"/>
        <dbReference type="ChEBI" id="CHEBI:29985"/>
        <dbReference type="ChEBI" id="CHEBI:57540"/>
        <dbReference type="ChEBI" id="CHEBI:57945"/>
        <dbReference type="ChEBI" id="CHEBI:58066"/>
        <dbReference type="EC" id="1.2.1.88"/>
    </reaction>
</comment>
<dbReference type="AlphaFoldDB" id="A0AA35W3N2"/>
<evidence type="ECO:0000256" key="8">
    <source>
        <dbReference type="RuleBase" id="RU366030"/>
    </source>
</evidence>
<evidence type="ECO:0000256" key="7">
    <source>
        <dbReference type="RuleBase" id="RU366016"/>
    </source>
</evidence>
<dbReference type="InterPro" id="IPR016162">
    <property type="entry name" value="Ald_DH_N"/>
</dbReference>
<keyword evidence="3 7" id="KW-0560">Oxidoreductase</keyword>
<dbReference type="GO" id="GO:0003842">
    <property type="term" value="F:L-glutamate gamma-semialdehyde dehydrogenase activity"/>
    <property type="evidence" value="ECO:0007669"/>
    <property type="project" value="UniProtKB-UniRule"/>
</dbReference>
<dbReference type="GO" id="GO:0005759">
    <property type="term" value="C:mitochondrial matrix"/>
    <property type="evidence" value="ECO:0007669"/>
    <property type="project" value="TreeGrafter"/>
</dbReference>
<dbReference type="EMBL" id="CASHTH010000101">
    <property type="protein sequence ID" value="CAI7991042.1"/>
    <property type="molecule type" value="Genomic_DNA"/>
</dbReference>
<keyword evidence="4 7" id="KW-0520">NAD</keyword>
<evidence type="ECO:0000256" key="6">
    <source>
        <dbReference type="ARBA" id="ARBA00048142"/>
    </source>
</evidence>
<comment type="caution">
    <text evidence="10">The sequence shown here is derived from an EMBL/GenBank/DDBJ whole genome shotgun (WGS) entry which is preliminary data.</text>
</comment>
<keyword evidence="5 7" id="KW-0642">Proline metabolism</keyword>
<dbReference type="InterPro" id="IPR005931">
    <property type="entry name" value="P5CDH/ALDH4A1"/>
</dbReference>
<dbReference type="Gene3D" id="3.40.309.10">
    <property type="entry name" value="Aldehyde Dehydrogenase, Chain A, domain 2"/>
    <property type="match status" value="1"/>
</dbReference>
<protein>
    <recommendedName>
        <fullName evidence="7 8">Multifunctional fusion protein</fullName>
    </recommendedName>
    <domain>
        <recommendedName>
            <fullName evidence="8">Delta-1-pyrroline-5-carboxylate dehydrogenase</fullName>
            <shortName evidence="8">P5C dehydrogenase</shortName>
        </recommendedName>
        <alternativeName>
            <fullName evidence="7">L-glutamate gamma-semialdehyde dehydrogenase</fullName>
        </alternativeName>
    </domain>
    <domain>
        <recommendedName>
            <fullName evidence="7">L-glutamate gamma-semialdehyde dehydrogenase</fullName>
            <ecNumber evidence="7">1.2.1.88</ecNumber>
        </recommendedName>
    </domain>
</protein>
<evidence type="ECO:0000313" key="10">
    <source>
        <dbReference type="EMBL" id="CAI7991042.1"/>
    </source>
</evidence>
<dbReference type="InterPro" id="IPR016163">
    <property type="entry name" value="Ald_DH_C"/>
</dbReference>
<dbReference type="EC" id="1.2.1.88" evidence="7"/>
<evidence type="ECO:0000259" key="9">
    <source>
        <dbReference type="Pfam" id="PF00171"/>
    </source>
</evidence>
<dbReference type="Proteomes" id="UP001174909">
    <property type="component" value="Unassembled WGS sequence"/>
</dbReference>
<dbReference type="Pfam" id="PF00171">
    <property type="entry name" value="Aldedh"/>
    <property type="match status" value="1"/>
</dbReference>
<comment type="similarity">
    <text evidence="2 7">Belongs to the aldehyde dehydrogenase family.</text>
</comment>
<dbReference type="InterPro" id="IPR050485">
    <property type="entry name" value="Proline_metab_enzyme"/>
</dbReference>
<evidence type="ECO:0000256" key="4">
    <source>
        <dbReference type="ARBA" id="ARBA00023027"/>
    </source>
</evidence>
<evidence type="ECO:0000256" key="5">
    <source>
        <dbReference type="ARBA" id="ARBA00023062"/>
    </source>
</evidence>
<dbReference type="Gene3D" id="3.40.605.10">
    <property type="entry name" value="Aldehyde Dehydrogenase, Chain A, domain 1"/>
    <property type="match status" value="1"/>
</dbReference>
<keyword evidence="11" id="KW-1185">Reference proteome</keyword>
<accession>A0AA35W3N2</accession>
<dbReference type="PROSITE" id="PS00070">
    <property type="entry name" value="ALDEHYDE_DEHYDR_CYS"/>
    <property type="match status" value="1"/>
</dbReference>
<name>A0AA35W3N2_GEOBA</name>
<gene>
    <name evidence="10" type="ORF">GBAR_LOCUS615</name>
</gene>
<dbReference type="SUPFAM" id="SSF53720">
    <property type="entry name" value="ALDH-like"/>
    <property type="match status" value="1"/>
</dbReference>
<dbReference type="InterPro" id="IPR016160">
    <property type="entry name" value="Ald_DH_CS_CYS"/>
</dbReference>
<dbReference type="FunFam" id="3.40.309.10:FF:000005">
    <property type="entry name" value="1-pyrroline-5-carboxylate dehydrogenase 1"/>
    <property type="match status" value="1"/>
</dbReference>
<proteinExistence type="inferred from homology"/>
<sequence>MSVLPSRVAALLRCLRPVHRFYSSPVVQVPPPVNEPTLSFAPGSEERACVEKALGDLHGHVEEIPCVVGGREIFTGNLQKQVSPYDHQRVIAHYHYADKDLINEAIGCALEAKRQWEDTPYEHRAAVFLRMADLISTKYRYQVIATTMLGQGKTVLQAEIDSTCETIDFFRFAVKQGLDLQGQPSVHSPRIWNRLEYRALEGFIASISPFNFTAIGANLGATPTLMGNATLWKPSDTAMLSNWTMFKILREAGLPPGVVNFVPAPGPLFGDTVTDSPDLAGVSFTGSSTTFKHLWKLTGKKLDTYKTFPRIVGECGGKNYHFVHPSADVDNVVFCSVRGAFEYCGQKCSATSRMYVPESLWTEIRDKMVAITKEIRVGSPEDFRNFIAAVIDAKSFQKISGYLDYANSSDELTLLAGGSADDSVGYFVQPTIYQTTNPRNKLMQEEIFGPVLTVYVYPDSEAEEMLEVVNSTSVYGLTGAVFSNDRYFILKAMSVLRHSAGNFYINDKSTGSVVGQQPFGGSRGSGTNDKAGAVSYLQKWVSPMSVKEATAPCTEWSYPSVDQ</sequence>
<dbReference type="GO" id="GO:0010133">
    <property type="term" value="P:L-proline catabolic process to L-glutamate"/>
    <property type="evidence" value="ECO:0007669"/>
    <property type="project" value="UniProtKB-UniRule"/>
</dbReference>
<organism evidence="10 11">
    <name type="scientific">Geodia barretti</name>
    <name type="common">Barrett's horny sponge</name>
    <dbReference type="NCBI Taxonomy" id="519541"/>
    <lineage>
        <taxon>Eukaryota</taxon>
        <taxon>Metazoa</taxon>
        <taxon>Porifera</taxon>
        <taxon>Demospongiae</taxon>
        <taxon>Heteroscleromorpha</taxon>
        <taxon>Tetractinellida</taxon>
        <taxon>Astrophorina</taxon>
        <taxon>Geodiidae</taxon>
        <taxon>Geodia</taxon>
    </lineage>
</organism>
<comment type="pathway">
    <text evidence="1 7">Amino-acid degradation; L-proline degradation into L-glutamate; L-glutamate from L-proline: step 2/2.</text>
</comment>
<reference evidence="10" key="1">
    <citation type="submission" date="2023-03" db="EMBL/GenBank/DDBJ databases">
        <authorList>
            <person name="Steffen K."/>
            <person name="Cardenas P."/>
        </authorList>
    </citation>
    <scope>NUCLEOTIDE SEQUENCE</scope>
</reference>
<evidence type="ECO:0000256" key="2">
    <source>
        <dbReference type="ARBA" id="ARBA00009986"/>
    </source>
</evidence>
<dbReference type="InterPro" id="IPR015590">
    <property type="entry name" value="Aldehyde_DH_dom"/>
</dbReference>
<evidence type="ECO:0000256" key="1">
    <source>
        <dbReference type="ARBA" id="ARBA00004786"/>
    </source>
</evidence>
<feature type="domain" description="Aldehyde dehydrogenase" evidence="9">
    <location>
        <begin position="80"/>
        <end position="541"/>
    </location>
</feature>
<dbReference type="PANTHER" id="PTHR42862:SF1">
    <property type="entry name" value="DELTA-1-PYRROLINE-5-CARBOXYLATE DEHYDROGENASE 2, ISOFORM A-RELATED"/>
    <property type="match status" value="1"/>
</dbReference>
<evidence type="ECO:0000313" key="11">
    <source>
        <dbReference type="Proteomes" id="UP001174909"/>
    </source>
</evidence>
<dbReference type="CDD" id="cd07123">
    <property type="entry name" value="ALDH_F4-17_P5CDH"/>
    <property type="match status" value="1"/>
</dbReference>
<dbReference type="InterPro" id="IPR016161">
    <property type="entry name" value="Ald_DH/histidinol_DH"/>
</dbReference>
<evidence type="ECO:0000256" key="3">
    <source>
        <dbReference type="ARBA" id="ARBA00023002"/>
    </source>
</evidence>
<dbReference type="PANTHER" id="PTHR42862">
    <property type="entry name" value="DELTA-1-PYRROLINE-5-CARBOXYLATE DEHYDROGENASE 1, ISOFORM A-RELATED"/>
    <property type="match status" value="1"/>
</dbReference>